<protein>
    <submittedName>
        <fullName evidence="1">Uncharacterized protein</fullName>
    </submittedName>
</protein>
<evidence type="ECO:0000313" key="2">
    <source>
        <dbReference type="Proteomes" id="UP001557470"/>
    </source>
</evidence>
<dbReference type="PANTHER" id="PTHR46880">
    <property type="entry name" value="RAS-ASSOCIATING DOMAIN-CONTAINING PROTEIN"/>
    <property type="match status" value="1"/>
</dbReference>
<organism evidence="1 2">
    <name type="scientific">Umbra pygmaea</name>
    <name type="common">Eastern mudminnow</name>
    <dbReference type="NCBI Taxonomy" id="75934"/>
    <lineage>
        <taxon>Eukaryota</taxon>
        <taxon>Metazoa</taxon>
        <taxon>Chordata</taxon>
        <taxon>Craniata</taxon>
        <taxon>Vertebrata</taxon>
        <taxon>Euteleostomi</taxon>
        <taxon>Actinopterygii</taxon>
        <taxon>Neopterygii</taxon>
        <taxon>Teleostei</taxon>
        <taxon>Protacanthopterygii</taxon>
        <taxon>Esociformes</taxon>
        <taxon>Umbridae</taxon>
        <taxon>Umbra</taxon>
    </lineage>
</organism>
<keyword evidence="2" id="KW-1185">Reference proteome</keyword>
<dbReference type="PANTHER" id="PTHR46880:SF5">
    <property type="entry name" value="DUF4371 DOMAIN-CONTAINING PROTEIN"/>
    <property type="match status" value="1"/>
</dbReference>
<comment type="caution">
    <text evidence="1">The sequence shown here is derived from an EMBL/GenBank/DDBJ whole genome shotgun (WGS) entry which is preliminary data.</text>
</comment>
<dbReference type="AlphaFoldDB" id="A0ABD0X6Z8"/>
<name>A0ABD0X6Z8_UMBPY</name>
<proteinExistence type="predicted"/>
<sequence>MPPLMQVCVTWRGFTFACSKKGGLRIFSWLSRSCTMRQGHYEALNAVFQKVGLPDWKEKLVGLGSDGAPVMVSELRGLYKQFHYSPKAWRELKALSEVLQKNVWKPTNLGGTRSASADMIGRAKQCVQVLMNYSQLFFIVLVQDILKVLSCLSLKFQEDGVTLKALLAFETAVLMLTNIHTAHGEILEGFLKESAGGQFHAVQLQNFCSESRDRFDRVKSQLLESVIESLTTRFKDLEMHRILQAAAKLVDPRDEAELASYGVEHLRVVTDHFAGILVCLGCDGSGTAPGVA</sequence>
<reference evidence="1 2" key="1">
    <citation type="submission" date="2024-06" db="EMBL/GenBank/DDBJ databases">
        <authorList>
            <person name="Pan Q."/>
            <person name="Wen M."/>
            <person name="Jouanno E."/>
            <person name="Zahm M."/>
            <person name="Klopp C."/>
            <person name="Cabau C."/>
            <person name="Louis A."/>
            <person name="Berthelot C."/>
            <person name="Parey E."/>
            <person name="Roest Crollius H."/>
            <person name="Montfort J."/>
            <person name="Robinson-Rechavi M."/>
            <person name="Bouchez O."/>
            <person name="Lampietro C."/>
            <person name="Lopez Roques C."/>
            <person name="Donnadieu C."/>
            <person name="Postlethwait J."/>
            <person name="Bobe J."/>
            <person name="Verreycken H."/>
            <person name="Guiguen Y."/>
        </authorList>
    </citation>
    <scope>NUCLEOTIDE SEQUENCE [LARGE SCALE GENOMIC DNA]</scope>
    <source>
        <strain evidence="1">Up_M1</strain>
        <tissue evidence="1">Testis</tissue>
    </source>
</reference>
<dbReference type="Proteomes" id="UP001557470">
    <property type="component" value="Unassembled WGS sequence"/>
</dbReference>
<gene>
    <name evidence="1" type="ORF">UPYG_G00114090</name>
</gene>
<evidence type="ECO:0000313" key="1">
    <source>
        <dbReference type="EMBL" id="KAL0993799.1"/>
    </source>
</evidence>
<dbReference type="EMBL" id="JAGEUA010000003">
    <property type="protein sequence ID" value="KAL0993799.1"/>
    <property type="molecule type" value="Genomic_DNA"/>
</dbReference>
<accession>A0ABD0X6Z8</accession>